<evidence type="ECO:0000256" key="2">
    <source>
        <dbReference type="SAM" id="SignalP"/>
    </source>
</evidence>
<accession>A0A9P6SZA4</accession>
<evidence type="ECO:0000313" key="4">
    <source>
        <dbReference type="Proteomes" id="UP000703661"/>
    </source>
</evidence>
<feature type="signal peptide" evidence="2">
    <location>
        <begin position="1"/>
        <end position="18"/>
    </location>
</feature>
<feature type="chain" id="PRO_5040175541" description="Acid phosphatase" evidence="2">
    <location>
        <begin position="19"/>
        <end position="343"/>
    </location>
</feature>
<dbReference type="InterPro" id="IPR017850">
    <property type="entry name" value="Alkaline_phosphatase_core_sf"/>
</dbReference>
<name>A0A9P6SZA4_9FUNG</name>
<evidence type="ECO:0000256" key="1">
    <source>
        <dbReference type="ARBA" id="ARBA00022801"/>
    </source>
</evidence>
<dbReference type="EMBL" id="JAAAID010000844">
    <property type="protein sequence ID" value="KAG0013452.1"/>
    <property type="molecule type" value="Genomic_DNA"/>
</dbReference>
<dbReference type="Proteomes" id="UP000703661">
    <property type="component" value="Unassembled WGS sequence"/>
</dbReference>
<dbReference type="PANTHER" id="PTHR31956:SF8">
    <property type="entry name" value="ACID PHOSPHATASE PHOA (AFU_ORTHOLOGUE AFUA_1G03570)"/>
    <property type="match status" value="1"/>
</dbReference>
<dbReference type="PANTHER" id="PTHR31956">
    <property type="entry name" value="NON-SPECIFIC PHOSPHOLIPASE C4-RELATED"/>
    <property type="match status" value="1"/>
</dbReference>
<sequence>MLFKSLVSLALAATSVYAQAVKGKAFDHIFIIFLENTDFSLAASQPEIQALTTESVLLSNYHAVTHPSQPNYLAAVAGDYYGLNDDANHDLPANFTTIVDLLEEKNVTWKTYQENMPSVCYTGYDSDDGLYFRKHNPFISHVSIALNSTRCQNVVPSSQLYEDLNSTDPMPNYMFYTPNMMDDGHNTTVKNASLWLAGFLPPLMNNTKFINNTLVVLTFDETEDYTIPSNNVYTLLMGDAIKNLKNTTDNTFYTHYSLLSTVESNWGLGNLGRNDVNKNLSNVFSFVANATGYENVNVTDPPVLNGTEPGFLASTSAAAQTVPVSALLSATVAFLAGAITFMV</sequence>
<dbReference type="AlphaFoldDB" id="A0A9P6SZA4"/>
<reference evidence="3" key="1">
    <citation type="journal article" date="2020" name="Fungal Divers.">
        <title>Resolving the Mortierellaceae phylogeny through synthesis of multi-gene phylogenetics and phylogenomics.</title>
        <authorList>
            <person name="Vandepol N."/>
            <person name="Liber J."/>
            <person name="Desiro A."/>
            <person name="Na H."/>
            <person name="Kennedy M."/>
            <person name="Barry K."/>
            <person name="Grigoriev I.V."/>
            <person name="Miller A.N."/>
            <person name="O'Donnell K."/>
            <person name="Stajich J.E."/>
            <person name="Bonito G."/>
        </authorList>
    </citation>
    <scope>NUCLEOTIDE SEQUENCE</scope>
    <source>
        <strain evidence="3">NRRL 2769</strain>
    </source>
</reference>
<keyword evidence="2" id="KW-0732">Signal</keyword>
<organism evidence="3 4">
    <name type="scientific">Entomortierella chlamydospora</name>
    <dbReference type="NCBI Taxonomy" id="101097"/>
    <lineage>
        <taxon>Eukaryota</taxon>
        <taxon>Fungi</taxon>
        <taxon>Fungi incertae sedis</taxon>
        <taxon>Mucoromycota</taxon>
        <taxon>Mortierellomycotina</taxon>
        <taxon>Mortierellomycetes</taxon>
        <taxon>Mortierellales</taxon>
        <taxon>Mortierellaceae</taxon>
        <taxon>Entomortierella</taxon>
    </lineage>
</organism>
<dbReference type="GO" id="GO:0009395">
    <property type="term" value="P:phospholipid catabolic process"/>
    <property type="evidence" value="ECO:0007669"/>
    <property type="project" value="TreeGrafter"/>
</dbReference>
<proteinExistence type="predicted"/>
<evidence type="ECO:0000313" key="3">
    <source>
        <dbReference type="EMBL" id="KAG0013452.1"/>
    </source>
</evidence>
<dbReference type="OrthoDB" id="5135119at2759"/>
<keyword evidence="1" id="KW-0378">Hydrolase</keyword>
<dbReference type="InterPro" id="IPR007312">
    <property type="entry name" value="Phosphoesterase"/>
</dbReference>
<dbReference type="Pfam" id="PF04185">
    <property type="entry name" value="Phosphoesterase"/>
    <property type="match status" value="1"/>
</dbReference>
<comment type="caution">
    <text evidence="3">The sequence shown here is derived from an EMBL/GenBank/DDBJ whole genome shotgun (WGS) entry which is preliminary data.</text>
</comment>
<dbReference type="Gene3D" id="3.40.720.10">
    <property type="entry name" value="Alkaline Phosphatase, subunit A"/>
    <property type="match status" value="1"/>
</dbReference>
<evidence type="ECO:0008006" key="5">
    <source>
        <dbReference type="Google" id="ProtNLM"/>
    </source>
</evidence>
<keyword evidence="4" id="KW-1185">Reference proteome</keyword>
<dbReference type="GO" id="GO:0016788">
    <property type="term" value="F:hydrolase activity, acting on ester bonds"/>
    <property type="evidence" value="ECO:0007669"/>
    <property type="project" value="InterPro"/>
</dbReference>
<protein>
    <recommendedName>
        <fullName evidence="5">Acid phosphatase</fullName>
    </recommendedName>
</protein>
<gene>
    <name evidence="3" type="ORF">BGZ80_011068</name>
</gene>